<dbReference type="InterPro" id="IPR000270">
    <property type="entry name" value="PB1_dom"/>
</dbReference>
<reference evidence="2 3" key="1">
    <citation type="submission" date="2024-01" db="EMBL/GenBank/DDBJ databases">
        <title>A telomere-to-telomere, gap-free genome of sweet tea (Lithocarpus litseifolius).</title>
        <authorList>
            <person name="Zhou J."/>
        </authorList>
    </citation>
    <scope>NUCLEOTIDE SEQUENCE [LARGE SCALE GENOMIC DNA]</scope>
    <source>
        <strain evidence="2">Zhou-2022a</strain>
        <tissue evidence="2">Leaf</tissue>
    </source>
</reference>
<comment type="caution">
    <text evidence="2">The sequence shown here is derived from an EMBL/GenBank/DDBJ whole genome shotgun (WGS) entry which is preliminary data.</text>
</comment>
<dbReference type="AlphaFoldDB" id="A0AAW2BHW0"/>
<sequence>MESNNNKNTEDVKFLCSYGGKILPRCTDGTLHYAGGLTRVLAVDRSISFTELMVKLREFYAMKHGYVSGLGCGCGTRQFLKKCQLLTDLETLISITSDEDLVNVIEEHDCASSSSMNNRPLKIRAVLSLPKYLKQVPLLQTPPKSSRNTPSY</sequence>
<dbReference type="Proteomes" id="UP001459277">
    <property type="component" value="Unassembled WGS sequence"/>
</dbReference>
<dbReference type="SUPFAM" id="SSF54277">
    <property type="entry name" value="CAD &amp; PB1 domains"/>
    <property type="match status" value="1"/>
</dbReference>
<dbReference type="InterPro" id="IPR053198">
    <property type="entry name" value="Gynoecium_Dev_Regulator"/>
</dbReference>
<protein>
    <recommendedName>
        <fullName evidence="1">PB1 domain-containing protein</fullName>
    </recommendedName>
</protein>
<feature type="domain" description="PB1" evidence="1">
    <location>
        <begin position="26"/>
        <end position="128"/>
    </location>
</feature>
<proteinExistence type="predicted"/>
<keyword evidence="3" id="KW-1185">Reference proteome</keyword>
<dbReference type="CDD" id="cd06410">
    <property type="entry name" value="PB1_UP2"/>
    <property type="match status" value="1"/>
</dbReference>
<dbReference type="Pfam" id="PF00564">
    <property type="entry name" value="PB1"/>
    <property type="match status" value="1"/>
</dbReference>
<accession>A0AAW2BHW0</accession>
<evidence type="ECO:0000313" key="2">
    <source>
        <dbReference type="EMBL" id="KAK9984460.1"/>
    </source>
</evidence>
<dbReference type="PANTHER" id="PTHR31066">
    <property type="entry name" value="OS05G0427100 PROTEIN-RELATED"/>
    <property type="match status" value="1"/>
</dbReference>
<dbReference type="Gene3D" id="3.10.20.90">
    <property type="entry name" value="Phosphatidylinositol 3-kinase Catalytic Subunit, Chain A, domain 1"/>
    <property type="match status" value="1"/>
</dbReference>
<evidence type="ECO:0000313" key="3">
    <source>
        <dbReference type="Proteomes" id="UP001459277"/>
    </source>
</evidence>
<evidence type="ECO:0000259" key="1">
    <source>
        <dbReference type="SMART" id="SM00666"/>
    </source>
</evidence>
<dbReference type="PANTHER" id="PTHR31066:SF66">
    <property type="entry name" value="PB1 DOMAIN-CONTAINING PROTEIN"/>
    <property type="match status" value="1"/>
</dbReference>
<organism evidence="2 3">
    <name type="scientific">Lithocarpus litseifolius</name>
    <dbReference type="NCBI Taxonomy" id="425828"/>
    <lineage>
        <taxon>Eukaryota</taxon>
        <taxon>Viridiplantae</taxon>
        <taxon>Streptophyta</taxon>
        <taxon>Embryophyta</taxon>
        <taxon>Tracheophyta</taxon>
        <taxon>Spermatophyta</taxon>
        <taxon>Magnoliopsida</taxon>
        <taxon>eudicotyledons</taxon>
        <taxon>Gunneridae</taxon>
        <taxon>Pentapetalae</taxon>
        <taxon>rosids</taxon>
        <taxon>fabids</taxon>
        <taxon>Fagales</taxon>
        <taxon>Fagaceae</taxon>
        <taxon>Lithocarpus</taxon>
    </lineage>
</organism>
<dbReference type="EMBL" id="JAZDWU010000012">
    <property type="protein sequence ID" value="KAK9984460.1"/>
    <property type="molecule type" value="Genomic_DNA"/>
</dbReference>
<gene>
    <name evidence="2" type="ORF">SO802_033985</name>
</gene>
<name>A0AAW2BHW0_9ROSI</name>
<dbReference type="SMART" id="SM00666">
    <property type="entry name" value="PB1"/>
    <property type="match status" value="1"/>
</dbReference>